<evidence type="ECO:0000256" key="7">
    <source>
        <dbReference type="ARBA" id="ARBA00022723"/>
    </source>
</evidence>
<keyword evidence="12" id="KW-0012">Acyltransferase</keyword>
<proteinExistence type="predicted"/>
<dbReference type="GO" id="GO:0009252">
    <property type="term" value="P:peptidoglycan biosynthetic process"/>
    <property type="evidence" value="ECO:0007669"/>
    <property type="project" value="UniProtKB-KW"/>
</dbReference>
<dbReference type="AlphaFoldDB" id="A0A1V4QHH8"/>
<dbReference type="Proteomes" id="UP000191663">
    <property type="component" value="Unassembled WGS sequence"/>
</dbReference>
<keyword evidence="10" id="KW-0573">Peptidoglycan synthesis</keyword>
<dbReference type="InterPro" id="IPR011004">
    <property type="entry name" value="Trimer_LpxA-like_sf"/>
</dbReference>
<keyword evidence="4" id="KW-0963">Cytoplasm</keyword>
<dbReference type="GO" id="GO:0071555">
    <property type="term" value="P:cell wall organization"/>
    <property type="evidence" value="ECO:0007669"/>
    <property type="project" value="UniProtKB-KW"/>
</dbReference>
<evidence type="ECO:0000256" key="8">
    <source>
        <dbReference type="ARBA" id="ARBA00022842"/>
    </source>
</evidence>
<evidence type="ECO:0000256" key="12">
    <source>
        <dbReference type="ARBA" id="ARBA00023315"/>
    </source>
</evidence>
<evidence type="ECO:0000256" key="13">
    <source>
        <dbReference type="ARBA" id="ARBA00023316"/>
    </source>
</evidence>
<accession>A0A1V4QHH8</accession>
<evidence type="ECO:0000256" key="2">
    <source>
        <dbReference type="ARBA" id="ARBA00005166"/>
    </source>
</evidence>
<dbReference type="EMBL" id="MUKB01000024">
    <property type="protein sequence ID" value="OPX18315.1"/>
    <property type="molecule type" value="Genomic_DNA"/>
</dbReference>
<evidence type="ECO:0000313" key="18">
    <source>
        <dbReference type="EMBL" id="OPX18315.1"/>
    </source>
</evidence>
<dbReference type="CDD" id="cd02540">
    <property type="entry name" value="GT2_GlmU_N_bac"/>
    <property type="match status" value="1"/>
</dbReference>
<dbReference type="Gene3D" id="2.160.10.10">
    <property type="entry name" value="Hexapeptide repeat proteins"/>
    <property type="match status" value="1"/>
</dbReference>
<evidence type="ECO:0000256" key="11">
    <source>
        <dbReference type="ARBA" id="ARBA00023268"/>
    </source>
</evidence>
<evidence type="ECO:0000256" key="6">
    <source>
        <dbReference type="ARBA" id="ARBA00022695"/>
    </source>
</evidence>
<dbReference type="PANTHER" id="PTHR43584:SF3">
    <property type="entry name" value="BIFUNCTIONAL PROTEIN GLMU"/>
    <property type="match status" value="1"/>
</dbReference>
<evidence type="ECO:0000256" key="16">
    <source>
        <dbReference type="ARBA" id="ARBA00049628"/>
    </source>
</evidence>
<dbReference type="GO" id="GO:0019134">
    <property type="term" value="F:glucosamine-1-phosphate N-acetyltransferase activity"/>
    <property type="evidence" value="ECO:0007669"/>
    <property type="project" value="UniProtKB-EC"/>
</dbReference>
<evidence type="ECO:0000256" key="15">
    <source>
        <dbReference type="ARBA" id="ARBA00048493"/>
    </source>
</evidence>
<comment type="pathway">
    <text evidence="3">Nucleotide-sugar biosynthesis; UDP-N-acetyl-alpha-D-glucosamine biosynthesis; UDP-N-acetyl-alpha-D-glucosamine from N-acetyl-alpha-D-glucosamine 1-phosphate: step 1/1.</text>
</comment>
<evidence type="ECO:0000256" key="1">
    <source>
        <dbReference type="ARBA" id="ARBA00001946"/>
    </source>
</evidence>
<comment type="pathway">
    <text evidence="2">Nucleotide-sugar biosynthesis; UDP-N-acetyl-alpha-D-glucosamine biosynthesis; N-acetyl-alpha-D-glucosamine 1-phosphate from alpha-D-glucosamine 6-phosphate (route II): step 2/2.</text>
</comment>
<evidence type="ECO:0000256" key="4">
    <source>
        <dbReference type="ARBA" id="ARBA00022490"/>
    </source>
</evidence>
<comment type="caution">
    <text evidence="18">The sequence shown here is derived from an EMBL/GenBank/DDBJ whole genome shotgun (WGS) entry which is preliminary data.</text>
</comment>
<dbReference type="Gene3D" id="3.90.550.10">
    <property type="entry name" value="Spore Coat Polysaccharide Biosynthesis Protein SpsA, Chain A"/>
    <property type="match status" value="1"/>
</dbReference>
<evidence type="ECO:0000256" key="5">
    <source>
        <dbReference type="ARBA" id="ARBA00022679"/>
    </source>
</evidence>
<keyword evidence="8" id="KW-0460">Magnesium</keyword>
<reference evidence="19" key="1">
    <citation type="submission" date="2017-01" db="EMBL/GenBank/DDBJ databases">
        <title>Novel pathways for hydrocarbon cycling and metabolic interdependencies in hydrothermal sediment communities.</title>
        <authorList>
            <person name="Dombrowski N."/>
            <person name="Seitz K."/>
            <person name="Teske A."/>
            <person name="Baker B."/>
        </authorList>
    </citation>
    <scope>NUCLEOTIDE SEQUENCE [LARGE SCALE GENOMIC DNA]</scope>
</reference>
<evidence type="ECO:0000256" key="3">
    <source>
        <dbReference type="ARBA" id="ARBA00005208"/>
    </source>
</evidence>
<keyword evidence="9" id="KW-0133">Cell shape</keyword>
<gene>
    <name evidence="18" type="ORF">BXT86_01875</name>
</gene>
<keyword evidence="7" id="KW-0479">Metal-binding</keyword>
<protein>
    <recommendedName>
        <fullName evidence="17">Nucleotidyl transferase domain-containing protein</fullName>
    </recommendedName>
</protein>
<dbReference type="SUPFAM" id="SSF53448">
    <property type="entry name" value="Nucleotide-diphospho-sugar transferases"/>
    <property type="match status" value="1"/>
</dbReference>
<keyword evidence="13" id="KW-0961">Cell wall biogenesis/degradation</keyword>
<evidence type="ECO:0000256" key="10">
    <source>
        <dbReference type="ARBA" id="ARBA00022984"/>
    </source>
</evidence>
<dbReference type="PANTHER" id="PTHR43584">
    <property type="entry name" value="NUCLEOTIDYL TRANSFERASE"/>
    <property type="match status" value="1"/>
</dbReference>
<comment type="cofactor">
    <cofactor evidence="1">
        <name>Mg(2+)</name>
        <dbReference type="ChEBI" id="CHEBI:18420"/>
    </cofactor>
</comment>
<evidence type="ECO:0000256" key="14">
    <source>
        <dbReference type="ARBA" id="ARBA00048247"/>
    </source>
</evidence>
<comment type="catalytic activity">
    <reaction evidence="14">
        <text>alpha-D-glucosamine 1-phosphate + acetyl-CoA = N-acetyl-alpha-D-glucosamine 1-phosphate + CoA + H(+)</text>
        <dbReference type="Rhea" id="RHEA:13725"/>
        <dbReference type="ChEBI" id="CHEBI:15378"/>
        <dbReference type="ChEBI" id="CHEBI:57287"/>
        <dbReference type="ChEBI" id="CHEBI:57288"/>
        <dbReference type="ChEBI" id="CHEBI:57776"/>
        <dbReference type="ChEBI" id="CHEBI:58516"/>
        <dbReference type="EC" id="2.3.1.157"/>
    </reaction>
</comment>
<feature type="domain" description="Nucleotidyl transferase" evidence="17">
    <location>
        <begin position="14"/>
        <end position="226"/>
    </location>
</feature>
<dbReference type="InterPro" id="IPR005835">
    <property type="entry name" value="NTP_transferase_dom"/>
</dbReference>
<evidence type="ECO:0000256" key="9">
    <source>
        <dbReference type="ARBA" id="ARBA00022960"/>
    </source>
</evidence>
<sequence length="318" mass="36103">MPKVKRVSRNRFSTIILAAGKGKRMYSKTPKVLFNILGKSMLSFVIDNARAIESGEVILVVGKNFQQIKKIFKKSVRYAFQPVPLGSGDAALKGLEQARLSNVLILSGDVPLLRASTLQQMIEFHHKKGANLTILTCRLENPFGYGRIIRDRRGRVRAIIEQTDATKREQKIKEVNAGVYYANANILKTALQRVIPKNMQGEYYLTDAVKELIDKKKKVQAYTADDPDEILGINTKFDLARARDIVKAHFFEELMRRGVYIEDPETTNIDLTVEIGNFVHIRPYTILEGNTRIKDGTTVGPFAWIKDGKHKKFLRNVR</sequence>
<dbReference type="GO" id="GO:0008360">
    <property type="term" value="P:regulation of cell shape"/>
    <property type="evidence" value="ECO:0007669"/>
    <property type="project" value="UniProtKB-KW"/>
</dbReference>
<keyword evidence="6" id="KW-0548">Nucleotidyltransferase</keyword>
<dbReference type="SUPFAM" id="SSF51161">
    <property type="entry name" value="Trimeric LpxA-like enzymes"/>
    <property type="match status" value="1"/>
</dbReference>
<keyword evidence="11" id="KW-0511">Multifunctional enzyme</keyword>
<dbReference type="Pfam" id="PF00483">
    <property type="entry name" value="NTP_transferase"/>
    <property type="match status" value="1"/>
</dbReference>
<dbReference type="GO" id="GO:0003977">
    <property type="term" value="F:UDP-N-acetylglucosamine diphosphorylase activity"/>
    <property type="evidence" value="ECO:0007669"/>
    <property type="project" value="UniProtKB-EC"/>
</dbReference>
<dbReference type="InterPro" id="IPR050065">
    <property type="entry name" value="GlmU-like"/>
</dbReference>
<evidence type="ECO:0000259" key="17">
    <source>
        <dbReference type="Pfam" id="PF00483"/>
    </source>
</evidence>
<name>A0A1V4QHH8_UNCW3</name>
<comment type="function">
    <text evidence="16">Catalyzes the last two sequential reactions in the de novo biosynthetic pathway for UDP-N-acetylglucosamine (UDP-GlcNAc). The C-terminal domain catalyzes the transfer of acetyl group from acetyl coenzyme A to glucosamine-1-phosphate (GlcN-1-P) to produce N-acetylglucosamine-1-phosphate (GlcNAc-1-P), which is converted into UDP-GlcNAc by the transfer of uridine 5-monophosphate (from uridine 5-triphosphate), a reaction catalyzed by the N-terminal domain.</text>
</comment>
<dbReference type="InterPro" id="IPR029044">
    <property type="entry name" value="Nucleotide-diphossugar_trans"/>
</dbReference>
<organism evidence="18 19">
    <name type="scientific">candidate division WOR-3 bacterium 4484_100</name>
    <dbReference type="NCBI Taxonomy" id="1936077"/>
    <lineage>
        <taxon>Bacteria</taxon>
        <taxon>Bacteria division WOR-3</taxon>
    </lineage>
</organism>
<comment type="catalytic activity">
    <reaction evidence="15">
        <text>N-acetyl-alpha-D-glucosamine 1-phosphate + UTP + H(+) = UDP-N-acetyl-alpha-D-glucosamine + diphosphate</text>
        <dbReference type="Rhea" id="RHEA:13509"/>
        <dbReference type="ChEBI" id="CHEBI:15378"/>
        <dbReference type="ChEBI" id="CHEBI:33019"/>
        <dbReference type="ChEBI" id="CHEBI:46398"/>
        <dbReference type="ChEBI" id="CHEBI:57705"/>
        <dbReference type="ChEBI" id="CHEBI:57776"/>
        <dbReference type="EC" id="2.7.7.23"/>
    </reaction>
</comment>
<dbReference type="GO" id="GO:0046872">
    <property type="term" value="F:metal ion binding"/>
    <property type="evidence" value="ECO:0007669"/>
    <property type="project" value="UniProtKB-KW"/>
</dbReference>
<keyword evidence="5" id="KW-0808">Transferase</keyword>
<evidence type="ECO:0000313" key="19">
    <source>
        <dbReference type="Proteomes" id="UP000191663"/>
    </source>
</evidence>